<evidence type="ECO:0000256" key="1">
    <source>
        <dbReference type="SAM" id="SignalP"/>
    </source>
</evidence>
<feature type="chain" id="PRO_5023076741" evidence="1">
    <location>
        <begin position="19"/>
        <end position="910"/>
    </location>
</feature>
<name>A0A5C7FFA8_9BACT</name>
<proteinExistence type="predicted"/>
<dbReference type="Pfam" id="PF13229">
    <property type="entry name" value="Beta_helix"/>
    <property type="match status" value="1"/>
</dbReference>
<dbReference type="InterPro" id="IPR011050">
    <property type="entry name" value="Pectin_lyase_fold/virulence"/>
</dbReference>
<organism evidence="4 5">
    <name type="scientific">Neolewinella aurantiaca</name>
    <dbReference type="NCBI Taxonomy" id="2602767"/>
    <lineage>
        <taxon>Bacteria</taxon>
        <taxon>Pseudomonadati</taxon>
        <taxon>Bacteroidota</taxon>
        <taxon>Saprospiria</taxon>
        <taxon>Saprospirales</taxon>
        <taxon>Lewinellaceae</taxon>
        <taxon>Neolewinella</taxon>
    </lineage>
</organism>
<sequence>MRSLIFLLAAFCLAGLNAQTIYVDIDSPTPGDGTSWATAYSDLNQALLDAPAGAEVWIAAGTYVTPDTASFYIDKELTVLGGFAGTETSADAADPEANPTILSGDVLGNDGEMGFDSTLYVDNNRVLFVTDTTDDGAYTVTLDGFSIVHGGISTEIGSFNEDAGAGLRTYAKLNASRLKFSRNYGRNGSALFIRFRSTNGSVFDDVEFSNNFTFVNRAIYIRDNIGIEFKNSTFIGEGTAAAGGSGMVRCFNTIGHKFTDCEFTDIWSTSSGGGLALSGADSTLVEGCTFTNCRSDGWGGGIANFNTSLFVRNSTFEQNMCVRNGAAIYQQTTDDVDVEVELDGCTFNENDGGAFGGALGFLGFDTSVFETTINNCVFTDNTSSEGGRGAVCYIQGNNNPITLTNSILEGNVCEGGTFVNNADGSLTVRNTQFLENGNTSTAGRGALVGYMATGEPLIIDSCRFEDNQVTAVSGYFSAGAAVYLFGGDEATPMPVTITNTQFLNNAASDVDNAGGGALYLSRGCDVMIDNCNFDGNTSGSIGGAIHARTFEGPRDTSATGEISVTFIPFTGKITNSRFVNNFASGQGGAIGTFRAAFDVTNSLFVNNQLAAEGASGGAIIFNGVTPFFSSEDGSLQFAGNLALTSTMINNTFVNNLKGDDPNASGNDIALFQQSDSEGLNNSSLSLTLLNNAFIQSEQEASIEIEPGEADGSIIPVGEINITSLGGNFYNNESDEDLGLISDSDMLDLSIDDANAVADLFIDIFDDEGEGVNAQLAIPENLEDNPLINSAVVSDLLPSTDIEGNPRGDFPDIGAYETDQGAVSTGEPLANSGLEISFFPNPTKDVLNVRNDEASIERFTLLVSDQNGRVLKARQFNGATNSIDLATVPAGVYNLQLVVNGKIYGQQIIKQ</sequence>
<keyword evidence="1" id="KW-0732">Signal</keyword>
<dbReference type="InterPro" id="IPR026444">
    <property type="entry name" value="Secre_tail"/>
</dbReference>
<dbReference type="PANTHER" id="PTHR11319:SF35">
    <property type="entry name" value="OUTER MEMBRANE PROTEIN PMPC-RELATED"/>
    <property type="match status" value="1"/>
</dbReference>
<dbReference type="InterPro" id="IPR006626">
    <property type="entry name" value="PbH1"/>
</dbReference>
<evidence type="ECO:0000313" key="4">
    <source>
        <dbReference type="EMBL" id="TXF88247.1"/>
    </source>
</evidence>
<dbReference type="AlphaFoldDB" id="A0A5C7FFA8"/>
<dbReference type="InterPro" id="IPR039448">
    <property type="entry name" value="Beta_helix"/>
</dbReference>
<evidence type="ECO:0000259" key="2">
    <source>
        <dbReference type="Pfam" id="PF13229"/>
    </source>
</evidence>
<dbReference type="PANTHER" id="PTHR11319">
    <property type="entry name" value="G PROTEIN-COUPLED RECEPTOR-RELATED"/>
    <property type="match status" value="1"/>
</dbReference>
<protein>
    <submittedName>
        <fullName evidence="4">T9SS type A sorting domain-containing protein</fullName>
    </submittedName>
</protein>
<evidence type="ECO:0000313" key="5">
    <source>
        <dbReference type="Proteomes" id="UP000321907"/>
    </source>
</evidence>
<reference evidence="4 5" key="1">
    <citation type="submission" date="2019-08" db="EMBL/GenBank/DDBJ databases">
        <title>Lewinella sp. strain SSH13 Genome sequencing and assembly.</title>
        <authorList>
            <person name="Kim I."/>
        </authorList>
    </citation>
    <scope>NUCLEOTIDE SEQUENCE [LARGE SCALE GENOMIC DNA]</scope>
    <source>
        <strain evidence="4 5">SSH13</strain>
    </source>
</reference>
<keyword evidence="5" id="KW-1185">Reference proteome</keyword>
<dbReference type="RefSeq" id="WP_147931700.1">
    <property type="nucleotide sequence ID" value="NZ_VOXD01000025.1"/>
</dbReference>
<dbReference type="OrthoDB" id="8901262at2"/>
<dbReference type="NCBIfam" id="TIGR04183">
    <property type="entry name" value="Por_Secre_tail"/>
    <property type="match status" value="1"/>
</dbReference>
<dbReference type="SUPFAM" id="SSF51126">
    <property type="entry name" value="Pectin lyase-like"/>
    <property type="match status" value="2"/>
</dbReference>
<evidence type="ECO:0000259" key="3">
    <source>
        <dbReference type="Pfam" id="PF18962"/>
    </source>
</evidence>
<gene>
    <name evidence="4" type="ORF">FUA23_15670</name>
</gene>
<dbReference type="SMART" id="SM00710">
    <property type="entry name" value="PbH1"/>
    <property type="match status" value="9"/>
</dbReference>
<dbReference type="EMBL" id="VOXD01000025">
    <property type="protein sequence ID" value="TXF88247.1"/>
    <property type="molecule type" value="Genomic_DNA"/>
</dbReference>
<dbReference type="Proteomes" id="UP000321907">
    <property type="component" value="Unassembled WGS sequence"/>
</dbReference>
<feature type="domain" description="Right handed beta helix" evidence="2">
    <location>
        <begin position="218"/>
        <end position="382"/>
    </location>
</feature>
<comment type="caution">
    <text evidence="4">The sequence shown here is derived from an EMBL/GenBank/DDBJ whole genome shotgun (WGS) entry which is preliminary data.</text>
</comment>
<feature type="signal peptide" evidence="1">
    <location>
        <begin position="1"/>
        <end position="18"/>
    </location>
</feature>
<accession>A0A5C7FFA8</accession>
<feature type="domain" description="Secretion system C-terminal sorting" evidence="3">
    <location>
        <begin position="838"/>
        <end position="901"/>
    </location>
</feature>
<dbReference type="Pfam" id="PF18962">
    <property type="entry name" value="Por_Secre_tail"/>
    <property type="match status" value="1"/>
</dbReference>